<evidence type="ECO:0000313" key="1">
    <source>
        <dbReference type="EMBL" id="KZT65232.1"/>
    </source>
</evidence>
<dbReference type="EMBL" id="KV429109">
    <property type="protein sequence ID" value="KZT65232.1"/>
    <property type="molecule type" value="Genomic_DNA"/>
</dbReference>
<name>A0A165M4S9_9APHY</name>
<sequence length="78" mass="9248">MPVKLILTFHAFSVSRLWSISPYAVFRVTLRRDRMQLTTRLTTCIVDVSFLPDYESCWCMRMSMPNATRSRRFPFHAT</sequence>
<accession>A0A165M4S9</accession>
<evidence type="ECO:0000313" key="2">
    <source>
        <dbReference type="Proteomes" id="UP000076727"/>
    </source>
</evidence>
<dbReference type="Proteomes" id="UP000076727">
    <property type="component" value="Unassembled WGS sequence"/>
</dbReference>
<organism evidence="1 2">
    <name type="scientific">Daedalea quercina L-15889</name>
    <dbReference type="NCBI Taxonomy" id="1314783"/>
    <lineage>
        <taxon>Eukaryota</taxon>
        <taxon>Fungi</taxon>
        <taxon>Dikarya</taxon>
        <taxon>Basidiomycota</taxon>
        <taxon>Agaricomycotina</taxon>
        <taxon>Agaricomycetes</taxon>
        <taxon>Polyporales</taxon>
        <taxon>Fomitopsis</taxon>
    </lineage>
</organism>
<reference evidence="1 2" key="1">
    <citation type="journal article" date="2016" name="Mol. Biol. Evol.">
        <title>Comparative Genomics of Early-Diverging Mushroom-Forming Fungi Provides Insights into the Origins of Lignocellulose Decay Capabilities.</title>
        <authorList>
            <person name="Nagy L.G."/>
            <person name="Riley R."/>
            <person name="Tritt A."/>
            <person name="Adam C."/>
            <person name="Daum C."/>
            <person name="Floudas D."/>
            <person name="Sun H."/>
            <person name="Yadav J.S."/>
            <person name="Pangilinan J."/>
            <person name="Larsson K.H."/>
            <person name="Matsuura K."/>
            <person name="Barry K."/>
            <person name="Labutti K."/>
            <person name="Kuo R."/>
            <person name="Ohm R.A."/>
            <person name="Bhattacharya S.S."/>
            <person name="Shirouzu T."/>
            <person name="Yoshinaga Y."/>
            <person name="Martin F.M."/>
            <person name="Grigoriev I.V."/>
            <person name="Hibbett D.S."/>
        </authorList>
    </citation>
    <scope>NUCLEOTIDE SEQUENCE [LARGE SCALE GENOMIC DNA]</scope>
    <source>
        <strain evidence="1 2">L-15889</strain>
    </source>
</reference>
<dbReference type="AlphaFoldDB" id="A0A165M4S9"/>
<gene>
    <name evidence="1" type="ORF">DAEQUDRAFT_536170</name>
</gene>
<proteinExistence type="predicted"/>
<protein>
    <submittedName>
        <fullName evidence="1">Uncharacterized protein</fullName>
    </submittedName>
</protein>
<keyword evidence="2" id="KW-1185">Reference proteome</keyword>